<dbReference type="CDD" id="cd08771">
    <property type="entry name" value="DLP_1"/>
    <property type="match status" value="1"/>
</dbReference>
<evidence type="ECO:0000256" key="1">
    <source>
        <dbReference type="ARBA" id="ARBA00022741"/>
    </source>
</evidence>
<dbReference type="Proteomes" id="UP001149074">
    <property type="component" value="Unassembled WGS sequence"/>
</dbReference>
<dbReference type="OrthoDB" id="415706at2759"/>
<keyword evidence="2" id="KW-0342">GTP-binding</keyword>
<dbReference type="FunFam" id="3.40.50.300:FF:001425">
    <property type="entry name" value="Dynamin GTPase, putative"/>
    <property type="match status" value="1"/>
</dbReference>
<dbReference type="InterPro" id="IPR000375">
    <property type="entry name" value="Dynamin_stalk"/>
</dbReference>
<reference evidence="6" key="1">
    <citation type="submission" date="2022-11" db="EMBL/GenBank/DDBJ databases">
        <authorList>
            <person name="Petersen C."/>
        </authorList>
    </citation>
    <scope>NUCLEOTIDE SEQUENCE</scope>
    <source>
        <strain evidence="6">IBT 30761</strain>
    </source>
</reference>
<dbReference type="Pfam" id="PF00350">
    <property type="entry name" value="Dynamin_N"/>
    <property type="match status" value="1"/>
</dbReference>
<feature type="region of interest" description="Disordered" evidence="3">
    <location>
        <begin position="1"/>
        <end position="21"/>
    </location>
</feature>
<dbReference type="InterPro" id="IPR045063">
    <property type="entry name" value="Dynamin_N"/>
</dbReference>
<evidence type="ECO:0008006" key="8">
    <source>
        <dbReference type="Google" id="ProtNLM"/>
    </source>
</evidence>
<protein>
    <recommendedName>
        <fullName evidence="8">Dynamin GTPase</fullName>
    </recommendedName>
</protein>
<dbReference type="PANTHER" id="PTHR11566:SF21">
    <property type="entry name" value="DYNAMIN RELATED PROTEIN 1, ISOFORM A"/>
    <property type="match status" value="1"/>
</dbReference>
<evidence type="ECO:0000256" key="2">
    <source>
        <dbReference type="ARBA" id="ARBA00023134"/>
    </source>
</evidence>
<dbReference type="InterPro" id="IPR030381">
    <property type="entry name" value="G_DYNAMIN_dom"/>
</dbReference>
<dbReference type="AlphaFoldDB" id="A0A9W9JXI2"/>
<evidence type="ECO:0000259" key="4">
    <source>
        <dbReference type="PROSITE" id="PS51388"/>
    </source>
</evidence>
<feature type="domain" description="Dynamin-type G" evidence="5">
    <location>
        <begin position="45"/>
        <end position="337"/>
    </location>
</feature>
<dbReference type="GO" id="GO:0005739">
    <property type="term" value="C:mitochondrion"/>
    <property type="evidence" value="ECO:0007669"/>
    <property type="project" value="TreeGrafter"/>
</dbReference>
<comment type="caution">
    <text evidence="6">The sequence shown here is derived from an EMBL/GenBank/DDBJ whole genome shotgun (WGS) entry which is preliminary data.</text>
</comment>
<dbReference type="Pfam" id="PF01031">
    <property type="entry name" value="Dynamin_M"/>
    <property type="match status" value="1"/>
</dbReference>
<dbReference type="InterPro" id="IPR022812">
    <property type="entry name" value="Dynamin"/>
</dbReference>
<name>A0A9W9JXI2_9EURO</name>
<dbReference type="GO" id="GO:0048312">
    <property type="term" value="P:intracellular distribution of mitochondria"/>
    <property type="evidence" value="ECO:0007669"/>
    <property type="project" value="TreeGrafter"/>
</dbReference>
<dbReference type="PROSITE" id="PS51388">
    <property type="entry name" value="GED"/>
    <property type="match status" value="1"/>
</dbReference>
<dbReference type="GO" id="GO:0000266">
    <property type="term" value="P:mitochondrial fission"/>
    <property type="evidence" value="ECO:0007669"/>
    <property type="project" value="TreeGrafter"/>
</dbReference>
<dbReference type="Gene3D" id="3.40.50.300">
    <property type="entry name" value="P-loop containing nucleotide triphosphate hydrolases"/>
    <property type="match status" value="1"/>
</dbReference>
<evidence type="ECO:0000256" key="3">
    <source>
        <dbReference type="SAM" id="MobiDB-lite"/>
    </source>
</evidence>
<gene>
    <name evidence="6" type="ORF">N7532_009999</name>
</gene>
<evidence type="ECO:0000313" key="6">
    <source>
        <dbReference type="EMBL" id="KAJ5085228.1"/>
    </source>
</evidence>
<organism evidence="6 7">
    <name type="scientific">Penicillium argentinense</name>
    <dbReference type="NCBI Taxonomy" id="1131581"/>
    <lineage>
        <taxon>Eukaryota</taxon>
        <taxon>Fungi</taxon>
        <taxon>Dikarya</taxon>
        <taxon>Ascomycota</taxon>
        <taxon>Pezizomycotina</taxon>
        <taxon>Eurotiomycetes</taxon>
        <taxon>Eurotiomycetidae</taxon>
        <taxon>Eurotiales</taxon>
        <taxon>Aspergillaceae</taxon>
        <taxon>Penicillium</taxon>
    </lineage>
</organism>
<dbReference type="InterPro" id="IPR020850">
    <property type="entry name" value="GED_dom"/>
</dbReference>
<dbReference type="RefSeq" id="XP_056469906.1">
    <property type="nucleotide sequence ID" value="XM_056622490.1"/>
</dbReference>
<dbReference type="PROSITE" id="PS51718">
    <property type="entry name" value="G_DYNAMIN_2"/>
    <property type="match status" value="1"/>
</dbReference>
<dbReference type="PRINTS" id="PR00195">
    <property type="entry name" value="DYNAMIN"/>
</dbReference>
<keyword evidence="7" id="KW-1185">Reference proteome</keyword>
<dbReference type="GO" id="GO:0005525">
    <property type="term" value="F:GTP binding"/>
    <property type="evidence" value="ECO:0007669"/>
    <property type="project" value="InterPro"/>
</dbReference>
<dbReference type="GO" id="GO:0016559">
    <property type="term" value="P:peroxisome fission"/>
    <property type="evidence" value="ECO:0007669"/>
    <property type="project" value="TreeGrafter"/>
</dbReference>
<accession>A0A9W9JXI2</accession>
<dbReference type="InterPro" id="IPR001401">
    <property type="entry name" value="Dynamin_GTPase"/>
</dbReference>
<dbReference type="GO" id="GO:0006897">
    <property type="term" value="P:endocytosis"/>
    <property type="evidence" value="ECO:0007669"/>
    <property type="project" value="TreeGrafter"/>
</dbReference>
<dbReference type="GO" id="GO:0008017">
    <property type="term" value="F:microtubule binding"/>
    <property type="evidence" value="ECO:0007669"/>
    <property type="project" value="TreeGrafter"/>
</dbReference>
<dbReference type="PANTHER" id="PTHR11566">
    <property type="entry name" value="DYNAMIN"/>
    <property type="match status" value="1"/>
</dbReference>
<reference evidence="6" key="2">
    <citation type="journal article" date="2023" name="IMA Fungus">
        <title>Comparative genomic study of the Penicillium genus elucidates a diverse pangenome and 15 lateral gene transfer events.</title>
        <authorList>
            <person name="Petersen C."/>
            <person name="Sorensen T."/>
            <person name="Nielsen M.R."/>
            <person name="Sondergaard T.E."/>
            <person name="Sorensen J.L."/>
            <person name="Fitzpatrick D.A."/>
            <person name="Frisvad J.C."/>
            <person name="Nielsen K.L."/>
        </authorList>
    </citation>
    <scope>NUCLEOTIDE SEQUENCE</scope>
    <source>
        <strain evidence="6">IBT 30761</strain>
    </source>
</reference>
<evidence type="ECO:0000259" key="5">
    <source>
        <dbReference type="PROSITE" id="PS51718"/>
    </source>
</evidence>
<dbReference type="GO" id="GO:0005874">
    <property type="term" value="C:microtubule"/>
    <property type="evidence" value="ECO:0007669"/>
    <property type="project" value="TreeGrafter"/>
</dbReference>
<keyword evidence="1" id="KW-0547">Nucleotide-binding</keyword>
<evidence type="ECO:0000313" key="7">
    <source>
        <dbReference type="Proteomes" id="UP001149074"/>
    </source>
</evidence>
<proteinExistence type="predicted"/>
<dbReference type="EMBL" id="JAPQKI010000010">
    <property type="protein sequence ID" value="KAJ5085228.1"/>
    <property type="molecule type" value="Genomic_DNA"/>
</dbReference>
<dbReference type="SMART" id="SM00053">
    <property type="entry name" value="DYNc"/>
    <property type="match status" value="1"/>
</dbReference>
<feature type="domain" description="GED" evidence="4">
    <location>
        <begin position="639"/>
        <end position="724"/>
    </location>
</feature>
<dbReference type="GO" id="GO:0016020">
    <property type="term" value="C:membrane"/>
    <property type="evidence" value="ECO:0007669"/>
    <property type="project" value="TreeGrafter"/>
</dbReference>
<dbReference type="GeneID" id="81361469"/>
<sequence length="724" mass="82151">MMAEEITTNPPGPPEAHEKASLGTDRMRRWLNQIAQARAHGIGDCISLPQIIVCGDQSVGKSSVLEGITSVPFPRKDGLCTRFATEIILHDVPQQDTSITASIIPHPSRNDATFESLKNYSRSLSGYGELADVVEDVSKRMGLKTYTENDADAPAFVADILRIEVTGPTGLHLTIVDLPGLIEGSEDEEAVELVSKLVDNYLKESRTIILAVFPAGNDIETQPIIRRARSFDKSGKRTVGIITKADLINRGTEDRIAALMQNQGPIKIDLGFFLLKNPDPEQLAKGISVERRQAEEEEYFRKEKWKVHDLDSSRVGVRALRSYCQVLLERHFERELPKVREDVTKLLEESQKELADLGEERNTPMIQRLYLSKLSMKFCELVRSSIDGRYHDHGSRFFDPDQGDALHNRLRALVHLLNASFADFMRTSSHKRLVEEVKYADSTSSLTFEKDAANHHLDTLGKPETISLMEFNNWILSVYKSTRGLELSGSYSHNLLSCLFHEQASRWPAIARTHVRVVHYHVTAFLERTLAHVVKEEDLRFQLQMTISTSSQRILQEALDELAKICDDEEIQPITYNHYFTDNIQKSRQDSMKNEIENALTRTMNSWGNFHVSNTSGDRAALLSSLQEQIKVDMDLQTCDEAYTALSSYYKVAMKTFVDNVCRQVVERHIMRTLPSIFEPSTVVRMSDEDIERIAVEPEKNTRRRKKLQDMVDALQKCFGGLQV</sequence>
<dbReference type="SUPFAM" id="SSF52540">
    <property type="entry name" value="P-loop containing nucleoside triphosphate hydrolases"/>
    <property type="match status" value="1"/>
</dbReference>
<dbReference type="GO" id="GO:0003924">
    <property type="term" value="F:GTPase activity"/>
    <property type="evidence" value="ECO:0007669"/>
    <property type="project" value="InterPro"/>
</dbReference>
<dbReference type="InterPro" id="IPR027417">
    <property type="entry name" value="P-loop_NTPase"/>
</dbReference>